<evidence type="ECO:0000256" key="1">
    <source>
        <dbReference type="ARBA" id="ARBA00004651"/>
    </source>
</evidence>
<feature type="transmembrane region" description="Helical" evidence="7">
    <location>
        <begin position="197"/>
        <end position="219"/>
    </location>
</feature>
<feature type="transmembrane region" description="Helical" evidence="7">
    <location>
        <begin position="151"/>
        <end position="176"/>
    </location>
</feature>
<comment type="subcellular location">
    <subcellularLocation>
        <location evidence="1 7">Cell membrane</location>
        <topology evidence="1 7">Multi-pass membrane protein</topology>
    </subcellularLocation>
</comment>
<evidence type="ECO:0000256" key="6">
    <source>
        <dbReference type="ARBA" id="ARBA00023136"/>
    </source>
</evidence>
<gene>
    <name evidence="9" type="ORF">EV213_11547</name>
</gene>
<evidence type="ECO:0000256" key="4">
    <source>
        <dbReference type="ARBA" id="ARBA00022692"/>
    </source>
</evidence>
<dbReference type="Pfam" id="PF00528">
    <property type="entry name" value="BPD_transp_1"/>
    <property type="match status" value="1"/>
</dbReference>
<keyword evidence="3" id="KW-1003">Cell membrane</keyword>
<keyword evidence="4 7" id="KW-0812">Transmembrane</keyword>
<evidence type="ECO:0000313" key="10">
    <source>
        <dbReference type="Proteomes" id="UP000295632"/>
    </source>
</evidence>
<sequence>MHNRSRRKWGYLLIAPQLIGLIAFSFIPLLFAFGLSLTDWNGFGSPEFVGIENFILQFQNPAFKTALENTLYYSLLYIPTSIFLALLVALALNNSKGKSVYRFCFFAPVVTSSVSISVIWMWIYNAEIGIINQFLANFGINGPDWISSTTWVIPSIAILSIWWQLGYNMVIFLAGLKGISKTYYEAAEMDGASPIRKFFTITLPLLSPTTFFVAIMSVITSFQVFDQAFVMTNGGPGKGSYTLVFHVYDSAFRKFDFGASASAAVILFVFILIFTLIQFAGSKRWVHYEG</sequence>
<accession>A0A4R6U1J8</accession>
<dbReference type="EMBL" id="SNYJ01000015">
    <property type="protein sequence ID" value="TDQ36954.1"/>
    <property type="molecule type" value="Genomic_DNA"/>
</dbReference>
<evidence type="ECO:0000256" key="5">
    <source>
        <dbReference type="ARBA" id="ARBA00022989"/>
    </source>
</evidence>
<dbReference type="PANTHER" id="PTHR30193:SF37">
    <property type="entry name" value="INNER MEMBRANE ABC TRANSPORTER PERMEASE PROTEIN YCJO"/>
    <property type="match status" value="1"/>
</dbReference>
<dbReference type="InterPro" id="IPR035906">
    <property type="entry name" value="MetI-like_sf"/>
</dbReference>
<evidence type="ECO:0000256" key="2">
    <source>
        <dbReference type="ARBA" id="ARBA00022448"/>
    </source>
</evidence>
<name>A0A4R6U1J8_9BACI</name>
<comment type="caution">
    <text evidence="9">The sequence shown here is derived from an EMBL/GenBank/DDBJ whole genome shotgun (WGS) entry which is preliminary data.</text>
</comment>
<organism evidence="9 10">
    <name type="scientific">Aureibacillus halotolerans</name>
    <dbReference type="NCBI Taxonomy" id="1508390"/>
    <lineage>
        <taxon>Bacteria</taxon>
        <taxon>Bacillati</taxon>
        <taxon>Bacillota</taxon>
        <taxon>Bacilli</taxon>
        <taxon>Bacillales</taxon>
        <taxon>Bacillaceae</taxon>
        <taxon>Aureibacillus</taxon>
    </lineage>
</organism>
<comment type="similarity">
    <text evidence="7">Belongs to the binding-protein-dependent transport system permease family.</text>
</comment>
<reference evidence="9 10" key="1">
    <citation type="submission" date="2019-03" db="EMBL/GenBank/DDBJ databases">
        <title>Genomic Encyclopedia of Type Strains, Phase IV (KMG-IV): sequencing the most valuable type-strain genomes for metagenomic binning, comparative biology and taxonomic classification.</title>
        <authorList>
            <person name="Goeker M."/>
        </authorList>
    </citation>
    <scope>NUCLEOTIDE SEQUENCE [LARGE SCALE GENOMIC DNA]</scope>
    <source>
        <strain evidence="9 10">DSM 28697</strain>
    </source>
</reference>
<proteinExistence type="inferred from homology"/>
<dbReference type="AlphaFoldDB" id="A0A4R6U1J8"/>
<dbReference type="PANTHER" id="PTHR30193">
    <property type="entry name" value="ABC TRANSPORTER PERMEASE PROTEIN"/>
    <property type="match status" value="1"/>
</dbReference>
<dbReference type="InterPro" id="IPR000515">
    <property type="entry name" value="MetI-like"/>
</dbReference>
<dbReference type="GO" id="GO:0055085">
    <property type="term" value="P:transmembrane transport"/>
    <property type="evidence" value="ECO:0007669"/>
    <property type="project" value="InterPro"/>
</dbReference>
<feature type="transmembrane region" description="Helical" evidence="7">
    <location>
        <begin position="71"/>
        <end position="91"/>
    </location>
</feature>
<dbReference type="SUPFAM" id="SSF161098">
    <property type="entry name" value="MetI-like"/>
    <property type="match status" value="1"/>
</dbReference>
<keyword evidence="2 7" id="KW-0813">Transport</keyword>
<keyword evidence="6 7" id="KW-0472">Membrane</keyword>
<evidence type="ECO:0000256" key="3">
    <source>
        <dbReference type="ARBA" id="ARBA00022475"/>
    </source>
</evidence>
<keyword evidence="10" id="KW-1185">Reference proteome</keyword>
<feature type="transmembrane region" description="Helical" evidence="7">
    <location>
        <begin position="12"/>
        <end position="35"/>
    </location>
</feature>
<dbReference type="PROSITE" id="PS50928">
    <property type="entry name" value="ABC_TM1"/>
    <property type="match status" value="1"/>
</dbReference>
<feature type="domain" description="ABC transmembrane type-1" evidence="8">
    <location>
        <begin position="67"/>
        <end position="278"/>
    </location>
</feature>
<dbReference type="RefSeq" id="WP_133581458.1">
    <property type="nucleotide sequence ID" value="NZ_SNYJ01000015.1"/>
</dbReference>
<feature type="transmembrane region" description="Helical" evidence="7">
    <location>
        <begin position="257"/>
        <end position="277"/>
    </location>
</feature>
<protein>
    <submittedName>
        <fullName evidence="9">Carbohydrate ABC transporter membrane protein 1 (CUT1 family)</fullName>
    </submittedName>
</protein>
<evidence type="ECO:0000256" key="7">
    <source>
        <dbReference type="RuleBase" id="RU363032"/>
    </source>
</evidence>
<evidence type="ECO:0000313" key="9">
    <source>
        <dbReference type="EMBL" id="TDQ36954.1"/>
    </source>
</evidence>
<dbReference type="Proteomes" id="UP000295632">
    <property type="component" value="Unassembled WGS sequence"/>
</dbReference>
<evidence type="ECO:0000259" key="8">
    <source>
        <dbReference type="PROSITE" id="PS50928"/>
    </source>
</evidence>
<dbReference type="CDD" id="cd06261">
    <property type="entry name" value="TM_PBP2"/>
    <property type="match status" value="1"/>
</dbReference>
<feature type="transmembrane region" description="Helical" evidence="7">
    <location>
        <begin position="103"/>
        <end position="123"/>
    </location>
</feature>
<dbReference type="InterPro" id="IPR051393">
    <property type="entry name" value="ABC_transporter_permease"/>
</dbReference>
<keyword evidence="5 7" id="KW-1133">Transmembrane helix</keyword>
<dbReference type="Gene3D" id="1.10.3720.10">
    <property type="entry name" value="MetI-like"/>
    <property type="match status" value="1"/>
</dbReference>
<dbReference type="OrthoDB" id="9787541at2"/>
<dbReference type="GO" id="GO:0005886">
    <property type="term" value="C:plasma membrane"/>
    <property type="evidence" value="ECO:0007669"/>
    <property type="project" value="UniProtKB-SubCell"/>
</dbReference>